<organism evidence="2">
    <name type="scientific">uncultured microorganism</name>
    <dbReference type="NCBI Taxonomy" id="358574"/>
    <lineage>
        <taxon>unclassified sequences</taxon>
        <taxon>environmental samples</taxon>
    </lineage>
</organism>
<dbReference type="GO" id="GO:0006261">
    <property type="term" value="P:DNA-templated DNA replication"/>
    <property type="evidence" value="ECO:0007669"/>
    <property type="project" value="InterPro"/>
</dbReference>
<evidence type="ECO:0000259" key="1">
    <source>
        <dbReference type="SMART" id="SM00474"/>
    </source>
</evidence>
<reference evidence="2" key="1">
    <citation type="submission" date="2011-04" db="EMBL/GenBank/DDBJ databases">
        <title>Taxonomic and functional metagenomic profiling of the microbial community in the anoxic sediment of a brackish shallow lake (Laguna de Carrizo Central Spain).</title>
        <authorList>
            <consortium name="CONSOLIDER consortium CSD2007-00005"/>
            <person name="Guazzaroni M.-E."/>
            <person name="Richter M."/>
            <person name="Garcia-Salamanca A."/>
            <person name="Yarza P."/>
            <person name="Ferrer M."/>
        </authorList>
    </citation>
    <scope>NUCLEOTIDE SEQUENCE</scope>
</reference>
<dbReference type="Pfam" id="PF01612">
    <property type="entry name" value="DNA_pol_A_exo1"/>
    <property type="match status" value="1"/>
</dbReference>
<dbReference type="GO" id="GO:0008408">
    <property type="term" value="F:3'-5' exonuclease activity"/>
    <property type="evidence" value="ECO:0007669"/>
    <property type="project" value="InterPro"/>
</dbReference>
<dbReference type="AlphaFoldDB" id="F8UI30"/>
<sequence length="310" mass="34342">TDILEFILRSERARRGGSDPASAAELQRLEQEVTEIRKAAPEKTAPNDEFRFRIVTTTEQLAAMMEDLGKHDLLTIDVETTGLDVLKDGLVGVGISGSSDYAYYIPVGHETPGAQLDLAVVLPVLQQLFSGKKINAHNAVFEYQVFKRLSITLDIAFDTMISYQLTDEIGPAGLKAVAQKILDVADWGLNLEERPANKRSIREVGIYCCRDVIYTHALHEKLEPVMRAEYPFVSFDVEIPLVPVMGEMMLAGVPVDAAYLDELKVKVETRLQELIGEIHTAVGHEFNINSSQQLADVLYSELGVPVTNET</sequence>
<accession>F8UI30</accession>
<dbReference type="PANTHER" id="PTHR10133">
    <property type="entry name" value="DNA POLYMERASE I"/>
    <property type="match status" value="1"/>
</dbReference>
<dbReference type="Gene3D" id="1.20.1060.10">
    <property type="entry name" value="Taq DNA Polymerase, Chain T, domain 4"/>
    <property type="match status" value="1"/>
</dbReference>
<dbReference type="PANTHER" id="PTHR10133:SF27">
    <property type="entry name" value="DNA POLYMERASE NU"/>
    <property type="match status" value="1"/>
</dbReference>
<name>F8UI30_9ZZZZ</name>
<dbReference type="GO" id="GO:0006302">
    <property type="term" value="P:double-strand break repair"/>
    <property type="evidence" value="ECO:0007669"/>
    <property type="project" value="TreeGrafter"/>
</dbReference>
<dbReference type="InterPro" id="IPR002562">
    <property type="entry name" value="3'-5'_exonuclease_dom"/>
</dbReference>
<dbReference type="GO" id="GO:0003887">
    <property type="term" value="F:DNA-directed DNA polymerase activity"/>
    <property type="evidence" value="ECO:0007669"/>
    <property type="project" value="InterPro"/>
</dbReference>
<dbReference type="GO" id="GO:0003676">
    <property type="term" value="F:nucleic acid binding"/>
    <property type="evidence" value="ECO:0007669"/>
    <property type="project" value="InterPro"/>
</dbReference>
<dbReference type="EMBL" id="JF805303">
    <property type="protein sequence ID" value="AEI30687.1"/>
    <property type="molecule type" value="Genomic_DNA"/>
</dbReference>
<dbReference type="InterPro" id="IPR036397">
    <property type="entry name" value="RNaseH_sf"/>
</dbReference>
<feature type="non-terminal residue" evidence="2">
    <location>
        <position position="310"/>
    </location>
</feature>
<evidence type="ECO:0000313" key="2">
    <source>
        <dbReference type="EMBL" id="AEI30687.1"/>
    </source>
</evidence>
<dbReference type="SUPFAM" id="SSF53098">
    <property type="entry name" value="Ribonuclease H-like"/>
    <property type="match status" value="1"/>
</dbReference>
<dbReference type="InterPro" id="IPR043502">
    <property type="entry name" value="DNA/RNA_pol_sf"/>
</dbReference>
<protein>
    <submittedName>
        <fullName evidence="2">DNA polymerase I</fullName>
    </submittedName>
</protein>
<feature type="domain" description="3'-5' exonuclease" evidence="1">
    <location>
        <begin position="52"/>
        <end position="227"/>
    </location>
</feature>
<proteinExistence type="predicted"/>
<gene>
    <name evidence="2" type="ORF">LDC_03311</name>
</gene>
<dbReference type="SUPFAM" id="SSF56672">
    <property type="entry name" value="DNA/RNA polymerases"/>
    <property type="match status" value="1"/>
</dbReference>
<feature type="non-terminal residue" evidence="2">
    <location>
        <position position="1"/>
    </location>
</feature>
<dbReference type="SMART" id="SM00474">
    <property type="entry name" value="35EXOc"/>
    <property type="match status" value="1"/>
</dbReference>
<dbReference type="InterPro" id="IPR012337">
    <property type="entry name" value="RNaseH-like_sf"/>
</dbReference>
<dbReference type="Gene3D" id="3.30.420.10">
    <property type="entry name" value="Ribonuclease H-like superfamily/Ribonuclease H"/>
    <property type="match status" value="1"/>
</dbReference>
<dbReference type="InterPro" id="IPR002298">
    <property type="entry name" value="DNA_polymerase_A"/>
</dbReference>